<evidence type="ECO:0000256" key="1">
    <source>
        <dbReference type="SAM" id="SignalP"/>
    </source>
</evidence>
<reference evidence="2 3" key="1">
    <citation type="submission" date="2017-07" db="EMBL/GenBank/DDBJ databases">
        <title>Elstera cyanobacteriorum sp. nov., a novel bacterium isolated from cyanobacterial aggregates in a eutrophic lake.</title>
        <authorList>
            <person name="Cai H."/>
        </authorList>
    </citation>
    <scope>NUCLEOTIDE SEQUENCE [LARGE SCALE GENOMIC DNA]</scope>
    <source>
        <strain evidence="2 3">TH019</strain>
    </source>
</reference>
<dbReference type="RefSeq" id="WP_094409541.1">
    <property type="nucleotide sequence ID" value="NZ_BMJZ01000002.1"/>
</dbReference>
<dbReference type="OrthoDB" id="7280790at2"/>
<protein>
    <submittedName>
        <fullName evidence="2">Uncharacterized protein</fullName>
    </submittedName>
</protein>
<keyword evidence="1" id="KW-0732">Signal</keyword>
<evidence type="ECO:0000313" key="2">
    <source>
        <dbReference type="EMBL" id="OYQ17979.1"/>
    </source>
</evidence>
<dbReference type="EMBL" id="NOXS01000033">
    <property type="protein sequence ID" value="OYQ17979.1"/>
    <property type="molecule type" value="Genomic_DNA"/>
</dbReference>
<accession>A0A255XLY5</accession>
<keyword evidence="3" id="KW-1185">Reference proteome</keyword>
<proteinExistence type="predicted"/>
<dbReference type="Proteomes" id="UP000216361">
    <property type="component" value="Unassembled WGS sequence"/>
</dbReference>
<feature type="chain" id="PRO_5012920052" evidence="1">
    <location>
        <begin position="21"/>
        <end position="117"/>
    </location>
</feature>
<evidence type="ECO:0000313" key="3">
    <source>
        <dbReference type="Proteomes" id="UP000216361"/>
    </source>
</evidence>
<feature type="signal peptide" evidence="1">
    <location>
        <begin position="1"/>
        <end position="20"/>
    </location>
</feature>
<comment type="caution">
    <text evidence="2">The sequence shown here is derived from an EMBL/GenBank/DDBJ whole genome shotgun (WGS) entry which is preliminary data.</text>
</comment>
<organism evidence="2 3">
    <name type="scientific">Elstera cyanobacteriorum</name>
    <dbReference type="NCBI Taxonomy" id="2022747"/>
    <lineage>
        <taxon>Bacteria</taxon>
        <taxon>Pseudomonadati</taxon>
        <taxon>Pseudomonadota</taxon>
        <taxon>Alphaproteobacteria</taxon>
        <taxon>Rhodospirillales</taxon>
        <taxon>Rhodospirillaceae</taxon>
        <taxon>Elstera</taxon>
    </lineage>
</organism>
<sequence>MRAFGAALIAVLVTAGTALAQTAPVQLFKVVTVKDEITIGVTAAEAAKLGSGPVLEALATLLTRQGQLSAWQYAMRKGSDGALEQAPLRRVVIFKTDSLRLEPVTLGATVKLVAPKE</sequence>
<gene>
    <name evidence="2" type="ORF">CHR90_13495</name>
</gene>
<name>A0A255XLY5_9PROT</name>
<dbReference type="AlphaFoldDB" id="A0A255XLY5"/>